<feature type="transmembrane region" description="Helical" evidence="7">
    <location>
        <begin position="241"/>
        <end position="267"/>
    </location>
</feature>
<evidence type="ECO:0000256" key="7">
    <source>
        <dbReference type="RuleBase" id="RU364093"/>
    </source>
</evidence>
<dbReference type="AlphaFoldDB" id="A0A9X4YCL1"/>
<keyword evidence="6 7" id="KW-0472">Membrane</keyword>
<feature type="transmembrane region" description="Helical" evidence="7">
    <location>
        <begin position="288"/>
        <end position="304"/>
    </location>
</feature>
<proteinExistence type="inferred from homology"/>
<keyword evidence="8" id="KW-0282">Flagellum</keyword>
<accession>A0A9X4YCL1</accession>
<dbReference type="InterPro" id="IPR042193">
    <property type="entry name" value="FHIPEP_3"/>
</dbReference>
<dbReference type="Proteomes" id="UP000460751">
    <property type="component" value="Unassembled WGS sequence"/>
</dbReference>
<dbReference type="Gene3D" id="3.40.30.60">
    <property type="entry name" value="FHIPEP family, domain 1"/>
    <property type="match status" value="1"/>
</dbReference>
<dbReference type="PRINTS" id="PR00949">
    <property type="entry name" value="TYPE3IMAPROT"/>
</dbReference>
<dbReference type="NCBIfam" id="TIGR01398">
    <property type="entry name" value="FlhA"/>
    <property type="match status" value="1"/>
</dbReference>
<keyword evidence="8" id="KW-0966">Cell projection</keyword>
<sequence length="728" mass="77757">MDRAGAIDQLRGLKGILDGNVAIPFMLMVLLGMMTLPIPVFLLDVAFTFNIALSLVIILVAIYAMRPMDFAAFPTVLLVATLLRLALNVASTRIVLLHGHEGGAAAGKVIESFGEVLIGGNYAVGLVVFAILMIINFIVVTKGAGRVSEVSARFTLDAMPGKQMAIDADLNAGLISQDEARDRRAEVAGEADFYGSMDGASKFVRGDAIAGLLILFINIVGGVSIGMFQHGLAFGQAVENYALLTIGDGLVAQIPSLLLSAAAAIIVTRVGKSQEMSSQVVEQMFSSPNAIGIAGGILIGLSLIPGMPTVAFMGLGGMAVAVAWFIWKRGQQVVEEGAGSAPVARQAAGGEGGGAQQRTITEDQQQALPGGGTGETKELAWEDVVSVDIVGLEVGYRLIPLVDKNQGGQLLARIKGVRKKLSQDLGFLMPSVHIRDNLDLMPNVYRITLMGVTLAEAEIHPDRELAIDPGQVFGKVEGIAGKDPAFGLDATWIEPAQRDQAQTLGYTVVDASTVVATHLNQVLQEHAHELLGHEEVQKWLDQLEKASPKLAEELVPNTVSISLLLKVLQNLLLEEVPIRDMRSIAEAIVNVQPRSQDPSVLTTAARKSLKRMIVQKLVGNESEVPVITLDPQLEQMLLKSVQQGQQSGTADDIGMILEPNMVEKLQRSLSDAAQKQEAVGKPAILLVSAPLRPVLARFVRYGVERLHVLSYQEIPENKQVTIVSSIGQ</sequence>
<keyword evidence="8" id="KW-0969">Cilium</keyword>
<dbReference type="PANTHER" id="PTHR30161:SF1">
    <property type="entry name" value="FLAGELLAR BIOSYNTHESIS PROTEIN FLHA-RELATED"/>
    <property type="match status" value="1"/>
</dbReference>
<name>A0A9X4YCL1_9GAMM</name>
<keyword evidence="5 7" id="KW-1133">Transmembrane helix</keyword>
<evidence type="ECO:0000256" key="2">
    <source>
        <dbReference type="ARBA" id="ARBA00008835"/>
    </source>
</evidence>
<evidence type="ECO:0000256" key="5">
    <source>
        <dbReference type="ARBA" id="ARBA00022989"/>
    </source>
</evidence>
<evidence type="ECO:0000313" key="8">
    <source>
        <dbReference type="EMBL" id="MYL27031.1"/>
    </source>
</evidence>
<comment type="subcellular location">
    <subcellularLocation>
        <location evidence="1 7">Cell membrane</location>
        <topology evidence="1 7">Multi-pass membrane protein</topology>
    </subcellularLocation>
</comment>
<dbReference type="OrthoDB" id="9759185at2"/>
<dbReference type="RefSeq" id="WP_151439305.1">
    <property type="nucleotide sequence ID" value="NZ_WMEX01000004.1"/>
</dbReference>
<evidence type="ECO:0000256" key="3">
    <source>
        <dbReference type="ARBA" id="ARBA00022475"/>
    </source>
</evidence>
<keyword evidence="9" id="KW-1185">Reference proteome</keyword>
<dbReference type="InterPro" id="IPR001712">
    <property type="entry name" value="T3SS_FHIPEP"/>
</dbReference>
<keyword evidence="3 7" id="KW-1003">Cell membrane</keyword>
<evidence type="ECO:0000256" key="6">
    <source>
        <dbReference type="ARBA" id="ARBA00023136"/>
    </source>
</evidence>
<comment type="caution">
    <text evidence="8">The sequence shown here is derived from an EMBL/GenBank/DDBJ whole genome shotgun (WGS) entry which is preliminary data.</text>
</comment>
<feature type="transmembrane region" description="Helical" evidence="7">
    <location>
        <begin position="47"/>
        <end position="64"/>
    </location>
</feature>
<dbReference type="InterPro" id="IPR042196">
    <property type="entry name" value="FHIPEP_4"/>
</dbReference>
<dbReference type="EMBL" id="WMEX01000004">
    <property type="protein sequence ID" value="MYL27031.1"/>
    <property type="molecule type" value="Genomic_DNA"/>
</dbReference>
<dbReference type="InterPro" id="IPR042194">
    <property type="entry name" value="FHIPEP_1"/>
</dbReference>
<feature type="transmembrane region" description="Helical" evidence="7">
    <location>
        <begin position="208"/>
        <end position="229"/>
    </location>
</feature>
<keyword evidence="4 7" id="KW-0812">Transmembrane</keyword>
<comment type="similarity">
    <text evidence="2 7">Belongs to the FHIPEP (flagella/HR/invasion proteins export pore) family.</text>
</comment>
<evidence type="ECO:0000256" key="1">
    <source>
        <dbReference type="ARBA" id="ARBA00004651"/>
    </source>
</evidence>
<evidence type="ECO:0000313" key="9">
    <source>
        <dbReference type="Proteomes" id="UP000460751"/>
    </source>
</evidence>
<protein>
    <recommendedName>
        <fullName evidence="7">Flagellar biosynthesis protein FlhA</fullName>
    </recommendedName>
</protein>
<keyword evidence="7" id="KW-0653">Protein transport</keyword>
<dbReference type="PANTHER" id="PTHR30161">
    <property type="entry name" value="FLAGELLAR EXPORT PROTEIN, MEMBRANE FLHA SUBUNIT-RELATED"/>
    <property type="match status" value="1"/>
</dbReference>
<evidence type="ECO:0000256" key="4">
    <source>
        <dbReference type="ARBA" id="ARBA00022692"/>
    </source>
</evidence>
<dbReference type="Pfam" id="PF00771">
    <property type="entry name" value="FHIPEP"/>
    <property type="match status" value="1"/>
</dbReference>
<feature type="transmembrane region" description="Helical" evidence="7">
    <location>
        <begin position="116"/>
        <end position="139"/>
    </location>
</feature>
<dbReference type="InterPro" id="IPR006301">
    <property type="entry name" value="FlhA"/>
</dbReference>
<feature type="transmembrane region" description="Helical" evidence="7">
    <location>
        <begin position="21"/>
        <end position="41"/>
    </location>
</feature>
<gene>
    <name evidence="7 8" type="primary">flhA</name>
    <name evidence="8" type="ORF">GLW01_09525</name>
</gene>
<comment type="function">
    <text evidence="7">Required for formation of the rod structure of the flagellar apparatus. Together with FliI and FliH, may constitute the export apparatus of flagellin.</text>
</comment>
<keyword evidence="7" id="KW-1005">Bacterial flagellum biogenesis</keyword>
<dbReference type="InterPro" id="IPR025505">
    <property type="entry name" value="FHIPEP_CS"/>
</dbReference>
<dbReference type="Gene3D" id="3.40.50.12790">
    <property type="entry name" value="FHIPEP family, domain 4"/>
    <property type="match status" value="1"/>
</dbReference>
<keyword evidence="7" id="KW-0813">Transport</keyword>
<dbReference type="PROSITE" id="PS00994">
    <property type="entry name" value="FHIPEP"/>
    <property type="match status" value="1"/>
</dbReference>
<organism evidence="8 9">
    <name type="scientific">Vreelandella halophila</name>
    <dbReference type="NCBI Taxonomy" id="86177"/>
    <lineage>
        <taxon>Bacteria</taxon>
        <taxon>Pseudomonadati</taxon>
        <taxon>Pseudomonadota</taxon>
        <taxon>Gammaproteobacteria</taxon>
        <taxon>Oceanospirillales</taxon>
        <taxon>Halomonadaceae</taxon>
        <taxon>Vreelandella</taxon>
    </lineage>
</organism>
<dbReference type="Gene3D" id="1.10.8.540">
    <property type="entry name" value="FHIPEP family, domain 3"/>
    <property type="match status" value="1"/>
</dbReference>
<dbReference type="GO" id="GO:0005886">
    <property type="term" value="C:plasma membrane"/>
    <property type="evidence" value="ECO:0007669"/>
    <property type="project" value="UniProtKB-SubCell"/>
</dbReference>
<dbReference type="GO" id="GO:0009306">
    <property type="term" value="P:protein secretion"/>
    <property type="evidence" value="ECO:0007669"/>
    <property type="project" value="InterPro"/>
</dbReference>
<dbReference type="GO" id="GO:0044780">
    <property type="term" value="P:bacterial-type flagellum assembly"/>
    <property type="evidence" value="ECO:0007669"/>
    <property type="project" value="InterPro"/>
</dbReference>
<feature type="transmembrane region" description="Helical" evidence="7">
    <location>
        <begin position="76"/>
        <end position="96"/>
    </location>
</feature>
<dbReference type="PIRSF" id="PIRSF005419">
    <property type="entry name" value="FlhA"/>
    <property type="match status" value="1"/>
</dbReference>
<reference evidence="8 9" key="1">
    <citation type="submission" date="2019-11" db="EMBL/GenBank/DDBJ databases">
        <title>Genome sequences of 17 halophilic strains isolated from different environments.</title>
        <authorList>
            <person name="Furrow R.E."/>
        </authorList>
    </citation>
    <scope>NUCLEOTIDE SEQUENCE [LARGE SCALE GENOMIC DNA]</scope>
    <source>
        <strain evidence="8 9">22507_15_FS</strain>
    </source>
</reference>
<keyword evidence="7" id="KW-1006">Bacterial flagellum protein export</keyword>